<dbReference type="GO" id="GO:0048027">
    <property type="term" value="F:mRNA 5'-UTR binding"/>
    <property type="evidence" value="ECO:0007669"/>
    <property type="project" value="TreeGrafter"/>
</dbReference>
<dbReference type="Gene3D" id="2.60.40.4380">
    <property type="entry name" value="Translational regulator CsrA"/>
    <property type="match status" value="2"/>
</dbReference>
<dbReference type="InterPro" id="IPR036107">
    <property type="entry name" value="CsrA_sf"/>
</dbReference>
<evidence type="ECO:0000313" key="5">
    <source>
        <dbReference type="Proteomes" id="UP000018877"/>
    </source>
</evidence>
<evidence type="ECO:0000256" key="3">
    <source>
        <dbReference type="ARBA" id="ARBA00022884"/>
    </source>
</evidence>
<dbReference type="PANTHER" id="PTHR34984">
    <property type="entry name" value="CARBON STORAGE REGULATOR"/>
    <property type="match status" value="1"/>
</dbReference>
<evidence type="ECO:0000256" key="1">
    <source>
        <dbReference type="ARBA" id="ARBA00022490"/>
    </source>
</evidence>
<comment type="caution">
    <text evidence="4">The sequence shown here is derived from an EMBL/GenBank/DDBJ whole genome shotgun (WGS) entry which is preliminary data.</text>
</comment>
<dbReference type="InterPro" id="IPR003751">
    <property type="entry name" value="CsrA"/>
</dbReference>
<keyword evidence="1" id="KW-0963">Cytoplasm</keyword>
<dbReference type="Pfam" id="PF02599">
    <property type="entry name" value="CsrA"/>
    <property type="match status" value="2"/>
</dbReference>
<dbReference type="PANTHER" id="PTHR34984:SF1">
    <property type="entry name" value="CARBON STORAGE REGULATOR"/>
    <property type="match status" value="1"/>
</dbReference>
<dbReference type="AlphaFoldDB" id="A0AB94IMD9"/>
<proteinExistence type="predicted"/>
<organism evidence="4 5">
    <name type="scientific">Neobacillus vireti LMG 21834</name>
    <dbReference type="NCBI Taxonomy" id="1131730"/>
    <lineage>
        <taxon>Bacteria</taxon>
        <taxon>Bacillati</taxon>
        <taxon>Bacillota</taxon>
        <taxon>Bacilli</taxon>
        <taxon>Bacillales</taxon>
        <taxon>Bacillaceae</taxon>
        <taxon>Neobacillus</taxon>
    </lineage>
</organism>
<dbReference type="EMBL" id="ALAN01000077">
    <property type="protein sequence ID" value="ETI68103.1"/>
    <property type="molecule type" value="Genomic_DNA"/>
</dbReference>
<protein>
    <submittedName>
        <fullName evidence="4">Carbon storage regulator CsrA</fullName>
    </submittedName>
</protein>
<name>A0AB94IMD9_9BACI</name>
<accession>A0AB94IMD9</accession>
<keyword evidence="5" id="KW-1185">Reference proteome</keyword>
<dbReference type="Proteomes" id="UP000018877">
    <property type="component" value="Unassembled WGS sequence"/>
</dbReference>
<gene>
    <name evidence="4" type="ORF">BAVI_14174</name>
</gene>
<reference evidence="4 5" key="1">
    <citation type="journal article" date="2014" name="Environ. Microbiol.">
        <title>The nitrate-ammonifying and nosZ-carrying bacterium Bacillus vireti is a potent source and sink for nitric and nitrous oxide under high nitrate conditions.</title>
        <authorList>
            <person name="Mania D."/>
            <person name="Heylen K."/>
            <person name="van Spanning R.J."/>
            <person name="Frostegard A."/>
        </authorList>
    </citation>
    <scope>NUCLEOTIDE SEQUENCE [LARGE SCALE GENOMIC DNA]</scope>
    <source>
        <strain evidence="4 5">LMG 21834</strain>
    </source>
</reference>
<keyword evidence="2" id="KW-0810">Translation regulation</keyword>
<dbReference type="SUPFAM" id="SSF117130">
    <property type="entry name" value="CsrA-like"/>
    <property type="match status" value="2"/>
</dbReference>
<evidence type="ECO:0000313" key="4">
    <source>
        <dbReference type="EMBL" id="ETI68103.1"/>
    </source>
</evidence>
<dbReference type="GO" id="GO:0006402">
    <property type="term" value="P:mRNA catabolic process"/>
    <property type="evidence" value="ECO:0007669"/>
    <property type="project" value="InterPro"/>
</dbReference>
<dbReference type="GO" id="GO:0045947">
    <property type="term" value="P:negative regulation of translational initiation"/>
    <property type="evidence" value="ECO:0007669"/>
    <property type="project" value="TreeGrafter"/>
</dbReference>
<dbReference type="GO" id="GO:0005829">
    <property type="term" value="C:cytosol"/>
    <property type="evidence" value="ECO:0007669"/>
    <property type="project" value="TreeGrafter"/>
</dbReference>
<dbReference type="RefSeq" id="WP_024029018.1">
    <property type="nucleotide sequence ID" value="NZ_ALAN01000077.1"/>
</dbReference>
<dbReference type="GO" id="GO:0006109">
    <property type="term" value="P:regulation of carbohydrate metabolic process"/>
    <property type="evidence" value="ECO:0007669"/>
    <property type="project" value="InterPro"/>
</dbReference>
<evidence type="ECO:0000256" key="2">
    <source>
        <dbReference type="ARBA" id="ARBA00022845"/>
    </source>
</evidence>
<keyword evidence="3" id="KW-0694">RNA-binding</keyword>
<sequence>MLIVGREIGQSVIIADVIKVTVLQIGSKLRLAIDAPQHMRISQVKQTGSSKDKLKRGARIIGATTLIGDLIKVTILHTESGLLRFAIDAPKEISIFREELYKENFLSINQNVLSL</sequence>